<evidence type="ECO:0000313" key="3">
    <source>
        <dbReference type="Proteomes" id="UP001362999"/>
    </source>
</evidence>
<keyword evidence="1" id="KW-1133">Transmembrane helix</keyword>
<name>A0AAW0CMS4_9AGAR</name>
<evidence type="ECO:0008006" key="4">
    <source>
        <dbReference type="Google" id="ProtNLM"/>
    </source>
</evidence>
<keyword evidence="1" id="KW-0812">Transmembrane</keyword>
<gene>
    <name evidence="2" type="ORF">R3P38DRAFT_2901698</name>
</gene>
<comment type="caution">
    <text evidence="2">The sequence shown here is derived from an EMBL/GenBank/DDBJ whole genome shotgun (WGS) entry which is preliminary data.</text>
</comment>
<keyword evidence="1" id="KW-0472">Membrane</keyword>
<reference evidence="2 3" key="1">
    <citation type="journal article" date="2024" name="J Genomics">
        <title>Draft genome sequencing and assembly of Favolaschia claudopus CIRM-BRFM 2984 isolated from oak limbs.</title>
        <authorList>
            <person name="Navarro D."/>
            <person name="Drula E."/>
            <person name="Chaduli D."/>
            <person name="Cazenave R."/>
            <person name="Ahrendt S."/>
            <person name="Wang J."/>
            <person name="Lipzen A."/>
            <person name="Daum C."/>
            <person name="Barry K."/>
            <person name="Grigoriev I.V."/>
            <person name="Favel A."/>
            <person name="Rosso M.N."/>
            <person name="Martin F."/>
        </authorList>
    </citation>
    <scope>NUCLEOTIDE SEQUENCE [LARGE SCALE GENOMIC DNA]</scope>
    <source>
        <strain evidence="2 3">CIRM-BRFM 2984</strain>
    </source>
</reference>
<protein>
    <recommendedName>
        <fullName evidence="4">Secreted protein</fullName>
    </recommendedName>
</protein>
<evidence type="ECO:0000313" key="2">
    <source>
        <dbReference type="EMBL" id="KAK7039726.1"/>
    </source>
</evidence>
<evidence type="ECO:0000256" key="1">
    <source>
        <dbReference type="SAM" id="Phobius"/>
    </source>
</evidence>
<keyword evidence="3" id="KW-1185">Reference proteome</keyword>
<dbReference type="EMBL" id="JAWWNJ010000016">
    <property type="protein sequence ID" value="KAK7039726.1"/>
    <property type="molecule type" value="Genomic_DNA"/>
</dbReference>
<sequence>MSARRAPKTWIRYLSSLIASVWFIHLSFSMLSLHVTVQRSNGPRRALQTKGLTARKRFKPQIGYTVVEPEALRGYDA</sequence>
<dbReference type="AlphaFoldDB" id="A0AAW0CMS4"/>
<proteinExistence type="predicted"/>
<dbReference type="Proteomes" id="UP001362999">
    <property type="component" value="Unassembled WGS sequence"/>
</dbReference>
<feature type="transmembrane region" description="Helical" evidence="1">
    <location>
        <begin position="12"/>
        <end position="35"/>
    </location>
</feature>
<organism evidence="2 3">
    <name type="scientific">Favolaschia claudopus</name>
    <dbReference type="NCBI Taxonomy" id="2862362"/>
    <lineage>
        <taxon>Eukaryota</taxon>
        <taxon>Fungi</taxon>
        <taxon>Dikarya</taxon>
        <taxon>Basidiomycota</taxon>
        <taxon>Agaricomycotina</taxon>
        <taxon>Agaricomycetes</taxon>
        <taxon>Agaricomycetidae</taxon>
        <taxon>Agaricales</taxon>
        <taxon>Marasmiineae</taxon>
        <taxon>Mycenaceae</taxon>
        <taxon>Favolaschia</taxon>
    </lineage>
</organism>
<accession>A0AAW0CMS4</accession>